<reference evidence="2" key="1">
    <citation type="submission" date="2021-10" db="EMBL/GenBank/DDBJ databases">
        <title>Tropical sea cucumber genome reveals ecological adaptation and Cuvierian tubules defense mechanism.</title>
        <authorList>
            <person name="Chen T."/>
        </authorList>
    </citation>
    <scope>NUCLEOTIDE SEQUENCE</scope>
    <source>
        <strain evidence="2">Nanhai2018</strain>
        <tissue evidence="2">Muscle</tissue>
    </source>
</reference>
<organism evidence="2 3">
    <name type="scientific">Holothuria leucospilota</name>
    <name type="common">Black long sea cucumber</name>
    <name type="synonym">Mertensiothuria leucospilota</name>
    <dbReference type="NCBI Taxonomy" id="206669"/>
    <lineage>
        <taxon>Eukaryota</taxon>
        <taxon>Metazoa</taxon>
        <taxon>Echinodermata</taxon>
        <taxon>Eleutherozoa</taxon>
        <taxon>Echinozoa</taxon>
        <taxon>Holothuroidea</taxon>
        <taxon>Aspidochirotacea</taxon>
        <taxon>Aspidochirotida</taxon>
        <taxon>Holothuriidae</taxon>
        <taxon>Holothuria</taxon>
    </lineage>
</organism>
<dbReference type="AlphaFoldDB" id="A0A9Q1HFQ0"/>
<accession>A0A9Q1HFQ0</accession>
<dbReference type="Proteomes" id="UP001152320">
    <property type="component" value="Chromosome 4"/>
</dbReference>
<evidence type="ECO:0000256" key="1">
    <source>
        <dbReference type="SAM" id="Phobius"/>
    </source>
</evidence>
<dbReference type="EMBL" id="JAIZAY010000004">
    <property type="protein sequence ID" value="KAJ8044220.1"/>
    <property type="molecule type" value="Genomic_DNA"/>
</dbReference>
<protein>
    <submittedName>
        <fullName evidence="2">Uncharacterized protein</fullName>
    </submittedName>
</protein>
<keyword evidence="1" id="KW-0812">Transmembrane</keyword>
<feature type="transmembrane region" description="Helical" evidence="1">
    <location>
        <begin position="60"/>
        <end position="88"/>
    </location>
</feature>
<name>A0A9Q1HFQ0_HOLLE</name>
<keyword evidence="1" id="KW-1133">Transmembrane helix</keyword>
<feature type="transmembrane region" description="Helical" evidence="1">
    <location>
        <begin position="100"/>
        <end position="125"/>
    </location>
</feature>
<proteinExistence type="predicted"/>
<sequence length="168" mass="17451">MEDVTRGLIGRRVCGGIEVGFGILLVIGAVQSANFISILSGAFIVLTGILGTVSKTRNLVIGYLVTGIICAIFLAISLILTGIVITSLDDEYNLDGTSQAILIAGVVIVALGLIVTVLGVIFACLPLCGTTQEQGTVQYNHNTSPNIVGPPAYNYGNTVYPNTKQGPV</sequence>
<keyword evidence="3" id="KW-1185">Reference proteome</keyword>
<comment type="caution">
    <text evidence="2">The sequence shown here is derived from an EMBL/GenBank/DDBJ whole genome shotgun (WGS) entry which is preliminary data.</text>
</comment>
<feature type="transmembrane region" description="Helical" evidence="1">
    <location>
        <begin position="35"/>
        <end position="53"/>
    </location>
</feature>
<evidence type="ECO:0000313" key="3">
    <source>
        <dbReference type="Proteomes" id="UP001152320"/>
    </source>
</evidence>
<evidence type="ECO:0000313" key="2">
    <source>
        <dbReference type="EMBL" id="KAJ8044220.1"/>
    </source>
</evidence>
<feature type="transmembrane region" description="Helical" evidence="1">
    <location>
        <begin position="12"/>
        <end position="29"/>
    </location>
</feature>
<gene>
    <name evidence="2" type="ORF">HOLleu_11614</name>
</gene>
<keyword evidence="1" id="KW-0472">Membrane</keyword>